<evidence type="ECO:0000313" key="5">
    <source>
        <dbReference type="Proteomes" id="UP001151532"/>
    </source>
</evidence>
<dbReference type="PANTHER" id="PTHR45666">
    <property type="entry name" value="TYPE IV INOSITOL POLYPHOSPHATE 5-PHOSPHATASE 9"/>
    <property type="match status" value="1"/>
</dbReference>
<dbReference type="GO" id="GO:0004439">
    <property type="term" value="F:phosphatidylinositol-4,5-bisphosphate 5-phosphatase activity"/>
    <property type="evidence" value="ECO:0007669"/>
    <property type="project" value="TreeGrafter"/>
</dbReference>
<evidence type="ECO:0000256" key="1">
    <source>
        <dbReference type="ARBA" id="ARBA00010768"/>
    </source>
</evidence>
<proteinExistence type="inferred from homology"/>
<sequence>MKRSHQSSGNLGSMWFEQVQRHEVPEVPEVPEVIDSFSEVSDWLSEAEDDTFLEEPIGQYYNEIIKDNDDPRPEYVRIVGKQMVGIYVSIWVRKEIEEAYKQPGGLSCWSRSYGLYGKQASYERLLLVQGSVSVSMSLFQSRLCFVCSHLTSGQKDGAEQRRNADVYEIIRRTRFSSILDNNQAQTIPSHDQIFWFGDLNYRLNMMDTEVRRLVALKQWDELINSDQLSRELRGGRVFEGWKEGAINFPPTYKYEINSDTYVGENPREGEKKRSPAWCDRILWIGKGIKQLSYKRSELRMSDHRPVSSMFLVGVEVFDHRKLKKALNVNSAAVHPEIFLE</sequence>
<evidence type="ECO:0000313" key="4">
    <source>
        <dbReference type="EMBL" id="KAJ6706009.1"/>
    </source>
</evidence>
<comment type="caution">
    <text evidence="4">The sequence shown here is derived from an EMBL/GenBank/DDBJ whole genome shotgun (WGS) entry which is preliminary data.</text>
</comment>
<dbReference type="InterPro" id="IPR036691">
    <property type="entry name" value="Endo/exonu/phosph_ase_sf"/>
</dbReference>
<evidence type="ECO:0000256" key="2">
    <source>
        <dbReference type="ARBA" id="ARBA00022801"/>
    </source>
</evidence>
<gene>
    <name evidence="4" type="ORF">OIU79_010631</name>
</gene>
<protein>
    <submittedName>
        <fullName evidence="4">TYPE IV INOSITOL POLYPHOSPHATE 5-PHOSPHATASE 9</fullName>
    </submittedName>
</protein>
<evidence type="ECO:0000259" key="3">
    <source>
        <dbReference type="SMART" id="SM00128"/>
    </source>
</evidence>
<dbReference type="OrthoDB" id="62798at2759"/>
<dbReference type="AlphaFoldDB" id="A0A9Q0T983"/>
<dbReference type="GO" id="GO:0046856">
    <property type="term" value="P:phosphatidylinositol dephosphorylation"/>
    <property type="evidence" value="ECO:0007669"/>
    <property type="project" value="InterPro"/>
</dbReference>
<dbReference type="InterPro" id="IPR000300">
    <property type="entry name" value="IPPc"/>
</dbReference>
<dbReference type="InterPro" id="IPR045849">
    <property type="entry name" value="IP5P_plant"/>
</dbReference>
<keyword evidence="5" id="KW-1185">Reference proteome</keyword>
<dbReference type="PANTHER" id="PTHR45666:SF21">
    <property type="entry name" value="TYPE I INOSITOL POLYPHOSPHATE 5-PHOSPHATASE 2"/>
    <property type="match status" value="1"/>
</dbReference>
<dbReference type="EMBL" id="JAPFFK010000016">
    <property type="protein sequence ID" value="KAJ6706009.1"/>
    <property type="molecule type" value="Genomic_DNA"/>
</dbReference>
<dbReference type="Proteomes" id="UP001151532">
    <property type="component" value="Chromosome 3"/>
</dbReference>
<dbReference type="SUPFAM" id="SSF56219">
    <property type="entry name" value="DNase I-like"/>
    <property type="match status" value="1"/>
</dbReference>
<dbReference type="Gene3D" id="3.60.10.10">
    <property type="entry name" value="Endonuclease/exonuclease/phosphatase"/>
    <property type="match status" value="1"/>
</dbReference>
<accession>A0A9Q0T983</accession>
<reference evidence="4" key="1">
    <citation type="submission" date="2022-11" db="EMBL/GenBank/DDBJ databases">
        <authorList>
            <person name="Hyden B.L."/>
            <person name="Feng K."/>
            <person name="Yates T."/>
            <person name="Jawdy S."/>
            <person name="Smart L.B."/>
            <person name="Muchero W."/>
        </authorList>
    </citation>
    <scope>NUCLEOTIDE SEQUENCE</scope>
    <source>
        <tissue evidence="4">Shoot tip</tissue>
    </source>
</reference>
<dbReference type="Pfam" id="PF22669">
    <property type="entry name" value="Exo_endo_phos2"/>
    <property type="match status" value="1"/>
</dbReference>
<organism evidence="4 5">
    <name type="scientific">Salix purpurea</name>
    <name type="common">Purple osier willow</name>
    <dbReference type="NCBI Taxonomy" id="77065"/>
    <lineage>
        <taxon>Eukaryota</taxon>
        <taxon>Viridiplantae</taxon>
        <taxon>Streptophyta</taxon>
        <taxon>Embryophyta</taxon>
        <taxon>Tracheophyta</taxon>
        <taxon>Spermatophyta</taxon>
        <taxon>Magnoliopsida</taxon>
        <taxon>eudicotyledons</taxon>
        <taxon>Gunneridae</taxon>
        <taxon>Pentapetalae</taxon>
        <taxon>rosids</taxon>
        <taxon>fabids</taxon>
        <taxon>Malpighiales</taxon>
        <taxon>Salicaceae</taxon>
        <taxon>Saliceae</taxon>
        <taxon>Salix</taxon>
    </lineage>
</organism>
<dbReference type="SMART" id="SM00128">
    <property type="entry name" value="IPPc"/>
    <property type="match status" value="1"/>
</dbReference>
<feature type="domain" description="Inositol polyphosphate-related phosphatase" evidence="3">
    <location>
        <begin position="2"/>
        <end position="318"/>
    </location>
</feature>
<dbReference type="GO" id="GO:0034485">
    <property type="term" value="F:phosphatidylinositol-3,4,5-trisphosphate 5-phosphatase activity"/>
    <property type="evidence" value="ECO:0007669"/>
    <property type="project" value="TreeGrafter"/>
</dbReference>
<dbReference type="GO" id="GO:0004445">
    <property type="term" value="F:inositol-polyphosphate 5-phosphatase activity"/>
    <property type="evidence" value="ECO:0007669"/>
    <property type="project" value="InterPro"/>
</dbReference>
<keyword evidence="2" id="KW-0378">Hydrolase</keyword>
<reference evidence="4" key="2">
    <citation type="journal article" date="2023" name="Int. J. Mol. Sci.">
        <title>De Novo Assembly and Annotation of 11 Diverse Shrub Willow (Salix) Genomes Reveals Novel Gene Organization in Sex-Linked Regions.</title>
        <authorList>
            <person name="Hyden B."/>
            <person name="Feng K."/>
            <person name="Yates T.B."/>
            <person name="Jawdy S."/>
            <person name="Cereghino C."/>
            <person name="Smart L.B."/>
            <person name="Muchero W."/>
        </authorList>
    </citation>
    <scope>NUCLEOTIDE SEQUENCE</scope>
    <source>
        <tissue evidence="4">Shoot tip</tissue>
    </source>
</reference>
<name>A0A9Q0T983_SALPP</name>
<comment type="similarity">
    <text evidence="1">Belongs to the inositol polyphosphate 5-phosphatase family.</text>
</comment>